<feature type="non-terminal residue" evidence="7">
    <location>
        <position position="1"/>
    </location>
</feature>
<dbReference type="GO" id="GO:0005802">
    <property type="term" value="C:trans-Golgi network"/>
    <property type="evidence" value="ECO:0007669"/>
    <property type="project" value="TreeGrafter"/>
</dbReference>
<dbReference type="PANTHER" id="PTHR47180">
    <property type="entry name" value="ADP-RIBOSYLATION FACTOR-BINDING PROTEIN GGA1-RELATED"/>
    <property type="match status" value="1"/>
</dbReference>
<keyword evidence="2" id="KW-0813">Transport</keyword>
<feature type="domain" description="GAE" evidence="5">
    <location>
        <begin position="214"/>
        <end position="326"/>
    </location>
</feature>
<dbReference type="PROSITE" id="PS50180">
    <property type="entry name" value="GAE"/>
    <property type="match status" value="1"/>
</dbReference>
<organism evidence="7 8">
    <name type="scientific">Rhizopus stolonifer</name>
    <name type="common">Rhizopus nigricans</name>
    <dbReference type="NCBI Taxonomy" id="4846"/>
    <lineage>
        <taxon>Eukaryota</taxon>
        <taxon>Fungi</taxon>
        <taxon>Fungi incertae sedis</taxon>
        <taxon>Mucoromycota</taxon>
        <taxon>Mucoromycotina</taxon>
        <taxon>Mucoromycetes</taxon>
        <taxon>Mucorales</taxon>
        <taxon>Mucorineae</taxon>
        <taxon>Rhizopodaceae</taxon>
        <taxon>Rhizopus</taxon>
    </lineage>
</organism>
<dbReference type="InterPro" id="IPR013041">
    <property type="entry name" value="Clathrin_app_Ig-like_sf"/>
</dbReference>
<evidence type="ECO:0000313" key="7">
    <source>
        <dbReference type="EMBL" id="RCI01896.1"/>
    </source>
</evidence>
<dbReference type="InterPro" id="IPR008152">
    <property type="entry name" value="Clathrin_a/b/g-adaptin_app_Ig"/>
</dbReference>
<evidence type="ECO:0000256" key="1">
    <source>
        <dbReference type="ARBA" id="ARBA00004555"/>
    </source>
</evidence>
<dbReference type="EMBL" id="PJQM01001619">
    <property type="protein sequence ID" value="RCI01896.1"/>
    <property type="molecule type" value="Genomic_DNA"/>
</dbReference>
<feature type="domain" description="GAT" evidence="6">
    <location>
        <begin position="31"/>
        <end position="154"/>
    </location>
</feature>
<dbReference type="InterPro" id="IPR038425">
    <property type="entry name" value="GAT_sf"/>
</dbReference>
<evidence type="ECO:0000256" key="3">
    <source>
        <dbReference type="ARBA" id="ARBA00022927"/>
    </source>
</evidence>
<dbReference type="PANTHER" id="PTHR47180:SF1">
    <property type="entry name" value="ADP-RIBOSYLATION FACTOR-BINDING PROTEIN GGA1-RELATED"/>
    <property type="match status" value="1"/>
</dbReference>
<dbReference type="FunFam" id="1.20.5.170:FF:000024">
    <property type="entry name" value="VHS domain-containing protein"/>
    <property type="match status" value="1"/>
</dbReference>
<keyword evidence="3" id="KW-0653">Protein transport</keyword>
<sequence>YVFPELRDASVAALAPTNTLKTAQELEEEDRVAQSAKLQELIRRGKPQDLVEANKLMQIMTGYDTQHQPDYNGMFLEELHKVQNKARLLYELMDNMKQGKTDGTIEELKNACESAIPKIESRLSTEEEAENREEMNETIVMIKNSLLKYQDLQRGQFNTNYQIGEQKQIEEEYTQPISLIDLGDDLSNHISNNSGSSSPAVSSFDLLATAHSASEGKRVDMVNKNGLVIQLETLSHTNTLHHFKAYYSNKSTAPMDNMNLLLAAPKSMQLKMEPVSSPLVPPASDQSVTQIIMIDNPKREPVRLRYKIHYEQFGVEMEQTGIWNNQ</sequence>
<dbReference type="InterPro" id="IPR004152">
    <property type="entry name" value="GAT_dom"/>
</dbReference>
<comment type="caution">
    <text evidence="7">The sequence shown here is derived from an EMBL/GenBank/DDBJ whole genome shotgun (WGS) entry which is preliminary data.</text>
</comment>
<keyword evidence="4" id="KW-0333">Golgi apparatus</keyword>
<dbReference type="InterPro" id="IPR008153">
    <property type="entry name" value="GAE_dom"/>
</dbReference>
<dbReference type="Gene3D" id="1.20.58.160">
    <property type="match status" value="1"/>
</dbReference>
<keyword evidence="8" id="KW-1185">Reference proteome</keyword>
<dbReference type="GO" id="GO:0005829">
    <property type="term" value="C:cytosol"/>
    <property type="evidence" value="ECO:0007669"/>
    <property type="project" value="GOC"/>
</dbReference>
<dbReference type="SUPFAM" id="SSF49348">
    <property type="entry name" value="Clathrin adaptor appendage domain"/>
    <property type="match status" value="1"/>
</dbReference>
<dbReference type="SUPFAM" id="SSF89009">
    <property type="entry name" value="GAT-like domain"/>
    <property type="match status" value="1"/>
</dbReference>
<dbReference type="GO" id="GO:0043130">
    <property type="term" value="F:ubiquitin binding"/>
    <property type="evidence" value="ECO:0007669"/>
    <property type="project" value="InterPro"/>
</dbReference>
<reference evidence="7 8" key="1">
    <citation type="journal article" date="2018" name="G3 (Bethesda)">
        <title>Phylogenetic and Phylogenomic Definition of Rhizopus Species.</title>
        <authorList>
            <person name="Gryganskyi A.P."/>
            <person name="Golan J."/>
            <person name="Dolatabadi S."/>
            <person name="Mondo S."/>
            <person name="Robb S."/>
            <person name="Idnurm A."/>
            <person name="Muszewska A."/>
            <person name="Steczkiewicz K."/>
            <person name="Masonjones S."/>
            <person name="Liao H.L."/>
            <person name="Gajdeczka M.T."/>
            <person name="Anike F."/>
            <person name="Vuek A."/>
            <person name="Anishchenko I.M."/>
            <person name="Voigt K."/>
            <person name="de Hoog G.S."/>
            <person name="Smith M.E."/>
            <person name="Heitman J."/>
            <person name="Vilgalys R."/>
            <person name="Stajich J.E."/>
        </authorList>
    </citation>
    <scope>NUCLEOTIDE SEQUENCE [LARGE SCALE GENOMIC DNA]</scope>
    <source>
        <strain evidence="7 8">LSU 92-RS-03</strain>
    </source>
</reference>
<dbReference type="Gene3D" id="1.20.5.170">
    <property type="match status" value="1"/>
</dbReference>
<proteinExistence type="predicted"/>
<gene>
    <name evidence="7" type="ORF">CU098_001142</name>
</gene>
<evidence type="ECO:0000256" key="2">
    <source>
        <dbReference type="ARBA" id="ARBA00022448"/>
    </source>
</evidence>
<dbReference type="SMART" id="SM00809">
    <property type="entry name" value="Alpha_adaptinC2"/>
    <property type="match status" value="1"/>
</dbReference>
<name>A0A367KI61_RHIST</name>
<dbReference type="Gene3D" id="2.60.40.1230">
    <property type="match status" value="1"/>
</dbReference>
<evidence type="ECO:0000259" key="5">
    <source>
        <dbReference type="PROSITE" id="PS50180"/>
    </source>
</evidence>
<evidence type="ECO:0000259" key="6">
    <source>
        <dbReference type="PROSITE" id="PS50909"/>
    </source>
</evidence>
<dbReference type="GO" id="GO:0006896">
    <property type="term" value="P:Golgi to vacuole transport"/>
    <property type="evidence" value="ECO:0007669"/>
    <property type="project" value="TreeGrafter"/>
</dbReference>
<dbReference type="Pfam" id="PF02883">
    <property type="entry name" value="Alpha_adaptinC2"/>
    <property type="match status" value="1"/>
</dbReference>
<accession>A0A367KI61</accession>
<dbReference type="AlphaFoldDB" id="A0A367KI61"/>
<dbReference type="OrthoDB" id="2018246at2759"/>
<protein>
    <submittedName>
        <fullName evidence="7">Uncharacterized protein</fullName>
    </submittedName>
</protein>
<dbReference type="GO" id="GO:0006895">
    <property type="term" value="P:Golgi to endosome transport"/>
    <property type="evidence" value="ECO:0007669"/>
    <property type="project" value="TreeGrafter"/>
</dbReference>
<dbReference type="GO" id="GO:0043328">
    <property type="term" value="P:protein transport to vacuole involved in ubiquitin-dependent protein catabolic process via the multivesicular body sorting pathway"/>
    <property type="evidence" value="ECO:0007669"/>
    <property type="project" value="TreeGrafter"/>
</dbReference>
<dbReference type="GO" id="GO:0035091">
    <property type="term" value="F:phosphatidylinositol binding"/>
    <property type="evidence" value="ECO:0007669"/>
    <property type="project" value="InterPro"/>
</dbReference>
<dbReference type="STRING" id="4846.A0A367KI61"/>
<evidence type="ECO:0000256" key="4">
    <source>
        <dbReference type="ARBA" id="ARBA00023034"/>
    </source>
</evidence>
<dbReference type="InterPro" id="IPR052653">
    <property type="entry name" value="ARF-binding"/>
</dbReference>
<comment type="subcellular location">
    <subcellularLocation>
        <location evidence="1">Golgi apparatus</location>
    </subcellularLocation>
</comment>
<dbReference type="PROSITE" id="PS50909">
    <property type="entry name" value="GAT"/>
    <property type="match status" value="1"/>
</dbReference>
<dbReference type="Proteomes" id="UP000253551">
    <property type="component" value="Unassembled WGS sequence"/>
</dbReference>
<evidence type="ECO:0000313" key="8">
    <source>
        <dbReference type="Proteomes" id="UP000253551"/>
    </source>
</evidence>